<feature type="compositionally biased region" description="Polar residues" evidence="1">
    <location>
        <begin position="1"/>
        <end position="11"/>
    </location>
</feature>
<feature type="non-terminal residue" evidence="2">
    <location>
        <position position="1"/>
    </location>
</feature>
<sequence length="158" mass="17340">MGLFPRTSTTHFGAAQSRKLAEQREIGDDGKFPKLASFRANSAAAVLAAKKSAASQSRESSVDNESLRYTFGYSSELSHHETAVSTAKRLRQRLQRQQSGQSGLSGRRYTGESSECSSLVGTPTDTGRSFTFTAAQRNLIREERKPSVTQNMSEMLLE</sequence>
<evidence type="ECO:0000313" key="2">
    <source>
        <dbReference type="EMBL" id="CAJ0557876.1"/>
    </source>
</evidence>
<dbReference type="Proteomes" id="UP001177023">
    <property type="component" value="Unassembled WGS sequence"/>
</dbReference>
<protein>
    <submittedName>
        <fullName evidence="2">Uncharacterized protein</fullName>
    </submittedName>
</protein>
<gene>
    <name evidence="2" type="ORF">MSPICULIGERA_LOCUS624</name>
</gene>
<name>A0AA36C4A3_9BILA</name>
<evidence type="ECO:0000313" key="3">
    <source>
        <dbReference type="Proteomes" id="UP001177023"/>
    </source>
</evidence>
<organism evidence="2 3">
    <name type="scientific">Mesorhabditis spiculigera</name>
    <dbReference type="NCBI Taxonomy" id="96644"/>
    <lineage>
        <taxon>Eukaryota</taxon>
        <taxon>Metazoa</taxon>
        <taxon>Ecdysozoa</taxon>
        <taxon>Nematoda</taxon>
        <taxon>Chromadorea</taxon>
        <taxon>Rhabditida</taxon>
        <taxon>Rhabditina</taxon>
        <taxon>Rhabditomorpha</taxon>
        <taxon>Rhabditoidea</taxon>
        <taxon>Rhabditidae</taxon>
        <taxon>Mesorhabditinae</taxon>
        <taxon>Mesorhabditis</taxon>
    </lineage>
</organism>
<feature type="region of interest" description="Disordered" evidence="1">
    <location>
        <begin position="1"/>
        <end position="23"/>
    </location>
</feature>
<dbReference type="AlphaFoldDB" id="A0AA36C4A3"/>
<keyword evidence="3" id="KW-1185">Reference proteome</keyword>
<dbReference type="EMBL" id="CATQJA010000143">
    <property type="protein sequence ID" value="CAJ0557876.1"/>
    <property type="molecule type" value="Genomic_DNA"/>
</dbReference>
<feature type="region of interest" description="Disordered" evidence="1">
    <location>
        <begin position="82"/>
        <end position="122"/>
    </location>
</feature>
<feature type="compositionally biased region" description="Polar residues" evidence="1">
    <location>
        <begin position="111"/>
        <end position="122"/>
    </location>
</feature>
<comment type="caution">
    <text evidence="2">The sequence shown here is derived from an EMBL/GenBank/DDBJ whole genome shotgun (WGS) entry which is preliminary data.</text>
</comment>
<evidence type="ECO:0000256" key="1">
    <source>
        <dbReference type="SAM" id="MobiDB-lite"/>
    </source>
</evidence>
<reference evidence="2" key="1">
    <citation type="submission" date="2023-06" db="EMBL/GenBank/DDBJ databases">
        <authorList>
            <person name="Delattre M."/>
        </authorList>
    </citation>
    <scope>NUCLEOTIDE SEQUENCE</scope>
    <source>
        <strain evidence="2">AF72</strain>
    </source>
</reference>
<feature type="compositionally biased region" description="Low complexity" evidence="1">
    <location>
        <begin position="95"/>
        <end position="108"/>
    </location>
</feature>
<proteinExistence type="predicted"/>
<accession>A0AA36C4A3</accession>